<sequence>MSSSLQDVPLANWQWRDPLTRFILITIIFAWGYFLELFGVLAQVTLAHMFAYIQGYFLLRRYGIPLEAIMSGEQTPFRVLSASLYASILLVYVASVGIGAYASSKLGMPYVFNTTPFKKDVAFLPVTLSLKNVLANSNLKDTNGNIKWRVESEYNNVNMQYLTAQCKANLNPPCKSNNTEIFIKRYVRLFPRVISEFPGNNPRDEHLAEILLRKDELTDLKELIDDLLEIMKKKFQLPFEEIDLISNNVMEQLVASWGCDAENVTCAQNKEALVTVQYIGTLLEAAFTMYLDNFINVDKWVGNSTSTSTLTATLKVCME</sequence>
<keyword evidence="1" id="KW-0812">Transmembrane</keyword>
<dbReference type="Proteomes" id="UP001153678">
    <property type="component" value="Unassembled WGS sequence"/>
</dbReference>
<dbReference type="OrthoDB" id="2353529at2759"/>
<reference evidence="2" key="1">
    <citation type="submission" date="2022-08" db="EMBL/GenBank/DDBJ databases">
        <authorList>
            <person name="Kallberg Y."/>
            <person name="Tangrot J."/>
            <person name="Rosling A."/>
        </authorList>
    </citation>
    <scope>NUCLEOTIDE SEQUENCE</scope>
    <source>
        <strain evidence="2">Wild A</strain>
    </source>
</reference>
<proteinExistence type="predicted"/>
<gene>
    <name evidence="2" type="ORF">FWILDA_LOCUS5516</name>
</gene>
<evidence type="ECO:0000256" key="1">
    <source>
        <dbReference type="SAM" id="Phobius"/>
    </source>
</evidence>
<evidence type="ECO:0000313" key="2">
    <source>
        <dbReference type="EMBL" id="CAI2172312.1"/>
    </source>
</evidence>
<keyword evidence="1" id="KW-0472">Membrane</keyword>
<feature type="non-terminal residue" evidence="2">
    <location>
        <position position="1"/>
    </location>
</feature>
<accession>A0A9W4SL13</accession>
<evidence type="ECO:0000313" key="3">
    <source>
        <dbReference type="Proteomes" id="UP001153678"/>
    </source>
</evidence>
<dbReference type="EMBL" id="CAMKVN010000923">
    <property type="protein sequence ID" value="CAI2172312.1"/>
    <property type="molecule type" value="Genomic_DNA"/>
</dbReference>
<keyword evidence="3" id="KW-1185">Reference proteome</keyword>
<name>A0A9W4SL13_9GLOM</name>
<keyword evidence="1" id="KW-1133">Transmembrane helix</keyword>
<comment type="caution">
    <text evidence="2">The sequence shown here is derived from an EMBL/GenBank/DDBJ whole genome shotgun (WGS) entry which is preliminary data.</text>
</comment>
<feature type="transmembrane region" description="Helical" evidence="1">
    <location>
        <begin position="79"/>
        <end position="102"/>
    </location>
</feature>
<organism evidence="2 3">
    <name type="scientific">Funneliformis geosporum</name>
    <dbReference type="NCBI Taxonomy" id="1117311"/>
    <lineage>
        <taxon>Eukaryota</taxon>
        <taxon>Fungi</taxon>
        <taxon>Fungi incertae sedis</taxon>
        <taxon>Mucoromycota</taxon>
        <taxon>Glomeromycotina</taxon>
        <taxon>Glomeromycetes</taxon>
        <taxon>Glomerales</taxon>
        <taxon>Glomeraceae</taxon>
        <taxon>Funneliformis</taxon>
    </lineage>
</organism>
<feature type="transmembrane region" description="Helical" evidence="1">
    <location>
        <begin position="18"/>
        <end position="34"/>
    </location>
</feature>
<dbReference type="AlphaFoldDB" id="A0A9W4SL13"/>
<protein>
    <submittedName>
        <fullName evidence="2">12573_t:CDS:1</fullName>
    </submittedName>
</protein>